<keyword evidence="4" id="KW-1003">Cell membrane</keyword>
<evidence type="ECO:0000256" key="7">
    <source>
        <dbReference type="ARBA" id="ARBA00022779"/>
    </source>
</evidence>
<evidence type="ECO:0000256" key="6">
    <source>
        <dbReference type="ARBA" id="ARBA00022692"/>
    </source>
</evidence>
<keyword evidence="12" id="KW-0282">Flagellum</keyword>
<dbReference type="PANTHER" id="PTHR35091">
    <property type="entry name" value="FLAGELLAR PROTEIN FLIL"/>
    <property type="match status" value="1"/>
</dbReference>
<dbReference type="Pfam" id="PF03748">
    <property type="entry name" value="FliL"/>
    <property type="match status" value="1"/>
</dbReference>
<dbReference type="RefSeq" id="WP_274111233.1">
    <property type="nucleotide sequence ID" value="NZ_JAPCKI010000007.1"/>
</dbReference>
<keyword evidence="6 10" id="KW-0812">Transmembrane</keyword>
<keyword evidence="5 10" id="KW-0145">Chemotaxis</keyword>
<keyword evidence="7 10" id="KW-0283">Flagellar rotation</keyword>
<keyword evidence="12" id="KW-0966">Cell projection</keyword>
<comment type="similarity">
    <text evidence="3 10">Belongs to the FliL family.</text>
</comment>
<keyword evidence="8 10" id="KW-1133">Transmembrane helix</keyword>
<comment type="function">
    <text evidence="1 10">Controls the rotational direction of flagella during chemotaxis.</text>
</comment>
<evidence type="ECO:0000256" key="9">
    <source>
        <dbReference type="ARBA" id="ARBA00023136"/>
    </source>
</evidence>
<dbReference type="PANTHER" id="PTHR35091:SF2">
    <property type="entry name" value="FLAGELLAR PROTEIN FLIL"/>
    <property type="match status" value="1"/>
</dbReference>
<keyword evidence="9 10" id="KW-0472">Membrane</keyword>
<accession>A0ABT5RZ77</accession>
<keyword evidence="12" id="KW-0969">Cilium</keyword>
<evidence type="ECO:0000313" key="12">
    <source>
        <dbReference type="EMBL" id="MDD2178506.1"/>
    </source>
</evidence>
<evidence type="ECO:0000256" key="8">
    <source>
        <dbReference type="ARBA" id="ARBA00022989"/>
    </source>
</evidence>
<evidence type="ECO:0000256" key="1">
    <source>
        <dbReference type="ARBA" id="ARBA00002254"/>
    </source>
</evidence>
<keyword evidence="13" id="KW-1185">Reference proteome</keyword>
<dbReference type="EMBL" id="JAPCKI010000007">
    <property type="protein sequence ID" value="MDD2178506.1"/>
    <property type="molecule type" value="Genomic_DNA"/>
</dbReference>
<evidence type="ECO:0000256" key="4">
    <source>
        <dbReference type="ARBA" id="ARBA00022475"/>
    </source>
</evidence>
<keyword evidence="10" id="KW-0997">Cell inner membrane</keyword>
<proteinExistence type="inferred from homology"/>
<reference evidence="12" key="1">
    <citation type="submission" date="2022-10" db="EMBL/GenBank/DDBJ databases">
        <title>Description of microaerobic benzene degrading bacteria.</title>
        <authorList>
            <person name="Bedics A."/>
            <person name="Tancsics A."/>
            <person name="Banerjee S."/>
        </authorList>
    </citation>
    <scope>NUCLEOTIDE SEQUENCE</scope>
    <source>
        <strain evidence="12">D2M1</strain>
    </source>
</reference>
<dbReference type="InterPro" id="IPR005503">
    <property type="entry name" value="FliL"/>
</dbReference>
<evidence type="ECO:0000256" key="11">
    <source>
        <dbReference type="SAM" id="MobiDB-lite"/>
    </source>
</evidence>
<dbReference type="Proteomes" id="UP001148932">
    <property type="component" value="Unassembled WGS sequence"/>
</dbReference>
<evidence type="ECO:0000256" key="10">
    <source>
        <dbReference type="RuleBase" id="RU364125"/>
    </source>
</evidence>
<feature type="transmembrane region" description="Helical" evidence="10">
    <location>
        <begin position="18"/>
        <end position="40"/>
    </location>
</feature>
<comment type="caution">
    <text evidence="12">The sequence shown here is derived from an EMBL/GenBank/DDBJ whole genome shotgun (WGS) entry which is preliminary data.</text>
</comment>
<sequence length="202" mass="21695">MSANTPAAAAPAKSKKMLLIIIGVVVAVLVIGGGAAAWFISSRSHAAEDEEGGGAPAAHKEAPKVAPTFLPMENMVVNLADPGGDRFAQIGITLELEDAKTAEQVKQYLPTIRSGILMLVSQRTSTELLQREGKEKLATDILREVSRPLGYSVPSERERAKAAAAAEHDEGDAEERPAARKRTERTERNPVRKVLFSSFIIQ</sequence>
<feature type="region of interest" description="Disordered" evidence="11">
    <location>
        <begin position="152"/>
        <end position="189"/>
    </location>
</feature>
<evidence type="ECO:0000256" key="2">
    <source>
        <dbReference type="ARBA" id="ARBA00004162"/>
    </source>
</evidence>
<gene>
    <name evidence="12" type="ORF">OIN59_13805</name>
</gene>
<name>A0ABT5RZ77_9BURK</name>
<comment type="subcellular location">
    <subcellularLocation>
        <location evidence="10">Cell inner membrane</location>
    </subcellularLocation>
    <subcellularLocation>
        <location evidence="2">Cell membrane</location>
        <topology evidence="2">Single-pass membrane protein</topology>
    </subcellularLocation>
</comment>
<protein>
    <recommendedName>
        <fullName evidence="10">Flagellar protein FliL</fullName>
    </recommendedName>
</protein>
<evidence type="ECO:0000256" key="5">
    <source>
        <dbReference type="ARBA" id="ARBA00022500"/>
    </source>
</evidence>
<evidence type="ECO:0000313" key="13">
    <source>
        <dbReference type="Proteomes" id="UP001148932"/>
    </source>
</evidence>
<organism evidence="12 13">
    <name type="scientific">Acidovorax benzenivorans</name>
    <dbReference type="NCBI Taxonomy" id="2987520"/>
    <lineage>
        <taxon>Bacteria</taxon>
        <taxon>Pseudomonadati</taxon>
        <taxon>Pseudomonadota</taxon>
        <taxon>Betaproteobacteria</taxon>
        <taxon>Burkholderiales</taxon>
        <taxon>Comamonadaceae</taxon>
        <taxon>Acidovorax</taxon>
    </lineage>
</organism>
<evidence type="ECO:0000256" key="3">
    <source>
        <dbReference type="ARBA" id="ARBA00008281"/>
    </source>
</evidence>